<dbReference type="Gene3D" id="3.40.50.720">
    <property type="entry name" value="NAD(P)-binding Rossmann-like Domain"/>
    <property type="match status" value="1"/>
</dbReference>
<organism evidence="3">
    <name type="scientific">Actinoplanes campanulatus</name>
    <dbReference type="NCBI Taxonomy" id="113559"/>
    <lineage>
        <taxon>Bacteria</taxon>
        <taxon>Bacillati</taxon>
        <taxon>Actinomycetota</taxon>
        <taxon>Actinomycetes</taxon>
        <taxon>Micromonosporales</taxon>
        <taxon>Micromonosporaceae</taxon>
        <taxon>Actinoplanes</taxon>
    </lineage>
</organism>
<dbReference type="Pfam" id="PF13561">
    <property type="entry name" value="adh_short_C2"/>
    <property type="match status" value="1"/>
</dbReference>
<dbReference type="RefSeq" id="WP_204296734.1">
    <property type="nucleotide sequence ID" value="NZ_BAAAGQ010000006.1"/>
</dbReference>
<dbReference type="PRINTS" id="PR00081">
    <property type="entry name" value="GDHRDH"/>
</dbReference>
<dbReference type="InterPro" id="IPR036291">
    <property type="entry name" value="NAD(P)-bd_dom_sf"/>
</dbReference>
<gene>
    <name evidence="3" type="ORF">Aca07nite_37130</name>
</gene>
<dbReference type="PRINTS" id="PR00080">
    <property type="entry name" value="SDRFAMILY"/>
</dbReference>
<dbReference type="InterPro" id="IPR020904">
    <property type="entry name" value="Sc_DH/Rdtase_CS"/>
</dbReference>
<sequence>MTALAGRTALVTGGSRGIGRGICERLAADGALVAVHYGSDDAAAGQVVAAIEAAGGQAFAIRAELGVDGDADTVIRRLEAGLRAHGGTGRLDILVNNAALADSGGGIGNETPEGFDRIFAVNVRAPFFLIQKALPLMGDGGRIINIGSGVTRIALPGELAYAMTKGALEILTRNLANEVGSRGITINTVAPGPTRTDRTAHFMDLPEVGAMVAAGQAIERLGTPQDIADVVGFLAGDAGRWITANVIDATGGTYLGPKRLG</sequence>
<evidence type="ECO:0000256" key="1">
    <source>
        <dbReference type="ARBA" id="ARBA00006484"/>
    </source>
</evidence>
<evidence type="ECO:0000256" key="2">
    <source>
        <dbReference type="ARBA" id="ARBA00023002"/>
    </source>
</evidence>
<accession>A0ABQ3WJL5</accession>
<reference evidence="3" key="1">
    <citation type="submission" date="2021-01" db="EMBL/GenBank/DDBJ databases">
        <title>Whole genome shotgun sequence of Actinoplanes capillaceus NBRC 16408.</title>
        <authorList>
            <person name="Komaki H."/>
            <person name="Tamura T."/>
        </authorList>
    </citation>
    <scope>NUCLEOTIDE SEQUENCE [LARGE SCALE GENOMIC DNA]</scope>
    <source>
        <strain evidence="3">NBRC 16408</strain>
    </source>
</reference>
<comment type="caution">
    <text evidence="3">The sequence shown here is derived from an EMBL/GenBank/DDBJ whole genome shotgun (WGS) entry which is preliminary data.</text>
</comment>
<name>A0ABQ3WJL5_9ACTN</name>
<dbReference type="InterPro" id="IPR002347">
    <property type="entry name" value="SDR_fam"/>
</dbReference>
<proteinExistence type="inferred from homology"/>
<dbReference type="EMBL" id="BOMF01000073">
    <property type="protein sequence ID" value="GID46438.1"/>
    <property type="molecule type" value="Genomic_DNA"/>
</dbReference>
<dbReference type="PANTHER" id="PTHR43639:SF1">
    <property type="entry name" value="SHORT-CHAIN DEHYDROGENASE_REDUCTASE FAMILY PROTEIN"/>
    <property type="match status" value="1"/>
</dbReference>
<dbReference type="PANTHER" id="PTHR43639">
    <property type="entry name" value="OXIDOREDUCTASE, SHORT-CHAIN DEHYDROGENASE/REDUCTASE FAMILY (AFU_ORTHOLOGUE AFUA_5G02870)"/>
    <property type="match status" value="1"/>
</dbReference>
<evidence type="ECO:0000313" key="3">
    <source>
        <dbReference type="EMBL" id="GID46438.1"/>
    </source>
</evidence>
<protein>
    <submittedName>
        <fullName evidence="3">Oxidoreductase</fullName>
    </submittedName>
</protein>
<dbReference type="SUPFAM" id="SSF51735">
    <property type="entry name" value="NAD(P)-binding Rossmann-fold domains"/>
    <property type="match status" value="1"/>
</dbReference>
<comment type="similarity">
    <text evidence="1">Belongs to the short-chain dehydrogenases/reductases (SDR) family.</text>
</comment>
<keyword evidence="2" id="KW-0560">Oxidoreductase</keyword>
<dbReference type="PROSITE" id="PS00061">
    <property type="entry name" value="ADH_SHORT"/>
    <property type="match status" value="1"/>
</dbReference>